<dbReference type="PANTHER" id="PTHR46181:SF3">
    <property type="entry name" value="MITOCHONDRIAL GLYCINE TRANSPORTER"/>
    <property type="match status" value="1"/>
</dbReference>
<evidence type="ECO:0000256" key="4">
    <source>
        <dbReference type="ARBA" id="ARBA00023136"/>
    </source>
</evidence>
<evidence type="ECO:0000256" key="1">
    <source>
        <dbReference type="ARBA" id="ARBA00004141"/>
    </source>
</evidence>
<dbReference type="OrthoDB" id="1924968at2759"/>
<dbReference type="Proteomes" id="UP000013776">
    <property type="component" value="Unassembled WGS sequence"/>
</dbReference>
<dbReference type="SUPFAM" id="SSF103506">
    <property type="entry name" value="Mitochondrial carrier"/>
    <property type="match status" value="1"/>
</dbReference>
<evidence type="ECO:0000256" key="6">
    <source>
        <dbReference type="RuleBase" id="RU000488"/>
    </source>
</evidence>
<comment type="subcellular location">
    <subcellularLocation>
        <location evidence="1">Membrane</location>
        <topology evidence="1">Multi-pass membrane protein</topology>
    </subcellularLocation>
</comment>
<keyword evidence="6" id="KW-0813">Transport</keyword>
<evidence type="ECO:0000256" key="5">
    <source>
        <dbReference type="PROSITE-ProRule" id="PRU00282"/>
    </source>
</evidence>
<sequence length="175" mass="19534">MNLITGATARATVGFVMMPITIIKSMFHAARMIYAAHGLKGFFYGFGATAVRDAPYAGLYVYVYELSKAQLSSFFVVDKRGDRRDPSLWTTLAINFSSGLTAGFGATLLTNPFDVMRTRMQLRPHLYPNFWTAARRLYAQEGARSFLDGVGLRIARKSISSAFTWSLYEFVLANI</sequence>
<feature type="transmembrane region" description="Helical" evidence="7">
    <location>
        <begin position="12"/>
        <end position="30"/>
    </location>
</feature>
<evidence type="ECO:0000256" key="7">
    <source>
        <dbReference type="SAM" id="Phobius"/>
    </source>
</evidence>
<dbReference type="eggNOG" id="KOG0766">
    <property type="taxonomic scope" value="Eukaryota"/>
</dbReference>
<comment type="similarity">
    <text evidence="6">Belongs to the mitochondrial carrier (TC 2.A.29) family.</text>
</comment>
<feature type="repeat" description="Solcar" evidence="5">
    <location>
        <begin position="1"/>
        <end position="70"/>
    </location>
</feature>
<dbReference type="PANTHER" id="PTHR46181">
    <property type="entry name" value="MITOCHONDRIAL GLYCINE TRANSPORTER"/>
    <property type="match status" value="1"/>
</dbReference>
<evidence type="ECO:0000256" key="2">
    <source>
        <dbReference type="ARBA" id="ARBA00022692"/>
    </source>
</evidence>
<dbReference type="EMBL" id="CAHR02000045">
    <property type="protein sequence ID" value="CCG81564.1"/>
    <property type="molecule type" value="Genomic_DNA"/>
</dbReference>
<dbReference type="InterPro" id="IPR018108">
    <property type="entry name" value="MCP_transmembrane"/>
</dbReference>
<dbReference type="VEuPathDB" id="FungiDB:TAPDE_001413"/>
<dbReference type="GO" id="GO:0005739">
    <property type="term" value="C:mitochondrion"/>
    <property type="evidence" value="ECO:0007669"/>
    <property type="project" value="TreeGrafter"/>
</dbReference>
<feature type="transmembrane region" description="Helical" evidence="7">
    <location>
        <begin position="88"/>
        <end position="110"/>
    </location>
</feature>
<reference evidence="8 9" key="1">
    <citation type="journal article" date="2013" name="MBio">
        <title>Genome sequencing of the plant pathogen Taphrina deformans, the causal agent of peach leaf curl.</title>
        <authorList>
            <person name="Cisse O.H."/>
            <person name="Almeida J.M.G.C.F."/>
            <person name="Fonseca A."/>
            <person name="Kumar A.A."/>
            <person name="Salojaervi J."/>
            <person name="Overmyer K."/>
            <person name="Hauser P.M."/>
            <person name="Pagni M."/>
        </authorList>
    </citation>
    <scope>NUCLEOTIDE SEQUENCE [LARGE SCALE GENOMIC DNA]</scope>
    <source>
        <strain evidence="9">PYCC 5710 / ATCC 11124 / CBS 356.35 / IMI 108563 / JCM 9778 / NBRC 8474</strain>
    </source>
</reference>
<organism evidence="8 9">
    <name type="scientific">Taphrina deformans (strain PYCC 5710 / ATCC 11124 / CBS 356.35 / IMI 108563 / JCM 9778 / NBRC 8474)</name>
    <name type="common">Peach leaf curl fungus</name>
    <name type="synonym">Lalaria deformans</name>
    <dbReference type="NCBI Taxonomy" id="1097556"/>
    <lineage>
        <taxon>Eukaryota</taxon>
        <taxon>Fungi</taxon>
        <taxon>Dikarya</taxon>
        <taxon>Ascomycota</taxon>
        <taxon>Taphrinomycotina</taxon>
        <taxon>Taphrinomycetes</taxon>
        <taxon>Taphrinales</taxon>
        <taxon>Taphrinaceae</taxon>
        <taxon>Taphrina</taxon>
    </lineage>
</organism>
<accession>R4X7Z4</accession>
<protein>
    <submittedName>
        <fullName evidence="8">Solute carrier family 25 member 38 homolog</fullName>
    </submittedName>
</protein>
<dbReference type="Pfam" id="PF00153">
    <property type="entry name" value="Mito_carr"/>
    <property type="match status" value="2"/>
</dbReference>
<dbReference type="InterPro" id="IPR023395">
    <property type="entry name" value="MCP_dom_sf"/>
</dbReference>
<evidence type="ECO:0000256" key="3">
    <source>
        <dbReference type="ARBA" id="ARBA00022989"/>
    </source>
</evidence>
<dbReference type="GO" id="GO:0015187">
    <property type="term" value="F:glycine transmembrane transporter activity"/>
    <property type="evidence" value="ECO:0007669"/>
    <property type="project" value="TreeGrafter"/>
</dbReference>
<comment type="caution">
    <text evidence="8">The sequence shown here is derived from an EMBL/GenBank/DDBJ whole genome shotgun (WGS) entry which is preliminary data.</text>
</comment>
<feature type="repeat" description="Solcar" evidence="5">
    <location>
        <begin position="90"/>
        <end position="174"/>
    </location>
</feature>
<keyword evidence="2 5" id="KW-0812">Transmembrane</keyword>
<name>R4X7Z4_TAPDE</name>
<evidence type="ECO:0000313" key="8">
    <source>
        <dbReference type="EMBL" id="CCG81564.1"/>
    </source>
</evidence>
<gene>
    <name evidence="8" type="ORF">TAPDE_001413</name>
</gene>
<keyword evidence="9" id="KW-1185">Reference proteome</keyword>
<dbReference type="Gene3D" id="1.50.40.10">
    <property type="entry name" value="Mitochondrial carrier domain"/>
    <property type="match status" value="1"/>
</dbReference>
<proteinExistence type="inferred from homology"/>
<dbReference type="PROSITE" id="PS50920">
    <property type="entry name" value="SOLCAR"/>
    <property type="match status" value="2"/>
</dbReference>
<keyword evidence="3 7" id="KW-1133">Transmembrane helix</keyword>
<evidence type="ECO:0000313" key="9">
    <source>
        <dbReference type="Proteomes" id="UP000013776"/>
    </source>
</evidence>
<dbReference type="AlphaFoldDB" id="R4X7Z4"/>
<dbReference type="GO" id="GO:1904983">
    <property type="term" value="P:glycine import into mitochondrion"/>
    <property type="evidence" value="ECO:0007669"/>
    <property type="project" value="TreeGrafter"/>
</dbReference>
<dbReference type="GO" id="GO:0016020">
    <property type="term" value="C:membrane"/>
    <property type="evidence" value="ECO:0007669"/>
    <property type="project" value="UniProtKB-SubCell"/>
</dbReference>
<keyword evidence="4 5" id="KW-0472">Membrane</keyword>